<feature type="compositionally biased region" description="Basic and acidic residues" evidence="4">
    <location>
        <begin position="690"/>
        <end position="699"/>
    </location>
</feature>
<protein>
    <recommendedName>
        <fullName evidence="5">WDR59/RTC1-like RING zinc finger domain-containing protein</fullName>
    </recommendedName>
</protein>
<evidence type="ECO:0000313" key="6">
    <source>
        <dbReference type="Proteomes" id="UP000887572"/>
    </source>
</evidence>
<evidence type="ECO:0000313" key="7">
    <source>
        <dbReference type="WBParaSite" id="Gr19_v10_g5041.t1"/>
    </source>
</evidence>
<feature type="compositionally biased region" description="Low complexity" evidence="4">
    <location>
        <begin position="1173"/>
        <end position="1182"/>
    </location>
</feature>
<dbReference type="PANTHER" id="PTHR46170:SF1">
    <property type="entry name" value="GATOR COMPLEX PROTEIN WDR59"/>
    <property type="match status" value="1"/>
</dbReference>
<dbReference type="GO" id="GO:0035859">
    <property type="term" value="C:Seh1-associated complex"/>
    <property type="evidence" value="ECO:0007669"/>
    <property type="project" value="TreeGrafter"/>
</dbReference>
<feature type="compositionally biased region" description="Polar residues" evidence="4">
    <location>
        <begin position="811"/>
        <end position="844"/>
    </location>
</feature>
<dbReference type="GO" id="GO:0034198">
    <property type="term" value="P:cellular response to amino acid starvation"/>
    <property type="evidence" value="ECO:0007669"/>
    <property type="project" value="TreeGrafter"/>
</dbReference>
<dbReference type="GO" id="GO:0005774">
    <property type="term" value="C:vacuolar membrane"/>
    <property type="evidence" value="ECO:0007669"/>
    <property type="project" value="TreeGrafter"/>
</dbReference>
<dbReference type="PANTHER" id="PTHR46170">
    <property type="entry name" value="GATOR COMPLEX PROTEIN WDR59"/>
    <property type="match status" value="1"/>
</dbReference>
<feature type="region of interest" description="Disordered" evidence="4">
    <location>
        <begin position="670"/>
        <end position="712"/>
    </location>
</feature>
<dbReference type="PROSITE" id="PS50294">
    <property type="entry name" value="WD_REPEATS_REGION"/>
    <property type="match status" value="1"/>
</dbReference>
<proteinExistence type="predicted"/>
<dbReference type="InterPro" id="IPR049566">
    <property type="entry name" value="WDR59_RTC1-like_RING_Znf"/>
</dbReference>
<feature type="region of interest" description="Disordered" evidence="4">
    <location>
        <begin position="1103"/>
        <end position="1140"/>
    </location>
</feature>
<feature type="compositionally biased region" description="Pro residues" evidence="4">
    <location>
        <begin position="1163"/>
        <end position="1172"/>
    </location>
</feature>
<feature type="repeat" description="WD" evidence="3">
    <location>
        <begin position="186"/>
        <end position="230"/>
    </location>
</feature>
<dbReference type="Gene3D" id="2.130.10.10">
    <property type="entry name" value="YVTN repeat-like/Quinoprotein amine dehydrogenase"/>
    <property type="match status" value="1"/>
</dbReference>
<sequence>MVRRTDGPLSLDVRGTAFDVLPETDLLAVAGRNALTVVTIGISAPLSTSSWVQLRHNRNLVRLLKFNPLGTGCFATVSGPFADIYTLGQGSTVQRLASLQAQSRKVADFCWCPFDEQLMMSCADGDSVSFWDLRTDLSRPSAQLGLLFGAGQAKFAPHLNNLVLTATGSDLRLWDLRHTSQPIVHFKGHQSRVLCLDWHPHHQEPNSFFTSANDGALKLWSFGEQRSEPSILNVAPISAWRLVFSQEGQELAALSLSTPHTVALFFNYGLDNIRQLKGIERDDTLMDAAWHKSTSALKSTTKFLYTLSKKRRLCRHAIAYELSNEIRDEMSTPIMQSAVDEERDRLVAAAAAVDECHKRTETLLPNTFDNGNRKDLDLPVPVRPFPRHSIGSGQSSGNAALGSLPTLKSLIGSLKAEGGGSTSDGGHKTPQSPIYSDWHRWIRAPNVLGGDLLTELEALRKHSTEGLYTTEVNFQRAAIGFSYMHQNQSRKICWEMRFHREFIENGLNESPLTPEKACLFLTLLQQECDEQVHMPSTQTVLCLVFHQLPKIVDLMKIFALPISVPSADGISLSKASSQSGSAGDDSELAVSNQQQLTMSTVIDLGLPLKKQSLVTVASTVLFPVTFTPSLSDHRVPAPRYCGARFNRSGYLVTFGRTTNATATTTTTTKLLQQPGDNQQQHRKSVNCAKSAEHSQRREGSGGGTLVDASQTAPFASRLTSRKTSVITAKINTPNAIRNGERATGNESAKKVATHPRSLAEYCILNPSHAFPPAASILRQSSAMAASTSAIPVTQFQCSPPVRCVSPHRPTSPWTRQTGDSSTNAEPSQEGGNSGREPNSLSPPSLLKQQNLLLSGTGRILGSSPNSTSLTAINPRTFSLYQQQNQQSPAFQAIMRQRVATMSAVAEGVLTPANAHPPPIQHQMSAMAELSGGTKSLLGWPTAVMPEQSFTSTVYVYDAVSLLPISQELARSYKLIGTSPLAICRHNREQAARKGRRDLLTVWRLLEQCVGSMFRKFEQFSDGISSERTAGVFARAFRLRSEETARALVSSAKRADAPWAIHPLGRGLINRLLEHYVSRHDLQTAAVIICVLNGVNVDGQMASKEKRRNGRHVFGVQQRQKCAGEQSQRTESSSNGPTIAGQTEQAGGLFFAMDQSDSSGAKVPPAPPAPPLLPSQQLQLPPSRKTSAALGGGGTCLATVIPSLNFVSGWSRQSSEPNAATVLNSAVAPPFYSARIVSETLHTSATAERLSPAHEFATPYQRSATMEVTSTAAPLLADGRAKEDIAQQSVGNELLLDPTLCPRLEELKRRYADILYRWRMYRKCAEVLKHCSRGEGDEASVGTIPAICWCSHCGQQQTAGSKCTKCRRPPIYCAICEQPCRGIVVTCSVCSHGGHFTHLTAWFNAQSQCPLGCGCECRF</sequence>
<dbReference type="SUPFAM" id="SSF50978">
    <property type="entry name" value="WD40 repeat-like"/>
    <property type="match status" value="1"/>
</dbReference>
<dbReference type="InterPro" id="IPR036322">
    <property type="entry name" value="WD40_repeat_dom_sf"/>
</dbReference>
<evidence type="ECO:0000256" key="1">
    <source>
        <dbReference type="ARBA" id="ARBA00022574"/>
    </source>
</evidence>
<name>A0A914HVF9_GLORO</name>
<accession>A0A914HVF9</accession>
<dbReference type="GO" id="GO:1904263">
    <property type="term" value="P:positive regulation of TORC1 signaling"/>
    <property type="evidence" value="ECO:0007669"/>
    <property type="project" value="TreeGrafter"/>
</dbReference>
<evidence type="ECO:0000256" key="3">
    <source>
        <dbReference type="PROSITE-ProRule" id="PRU00221"/>
    </source>
</evidence>
<dbReference type="Pfam" id="PF17120">
    <property type="entry name" value="zf-RING_16"/>
    <property type="match status" value="1"/>
</dbReference>
<evidence type="ECO:0000259" key="5">
    <source>
        <dbReference type="Pfam" id="PF17120"/>
    </source>
</evidence>
<feature type="region of interest" description="Disordered" evidence="4">
    <location>
        <begin position="1154"/>
        <end position="1188"/>
    </location>
</feature>
<dbReference type="InterPro" id="IPR015943">
    <property type="entry name" value="WD40/YVTN_repeat-like_dom_sf"/>
</dbReference>
<dbReference type="CDD" id="cd16488">
    <property type="entry name" value="mRING-H2-C3H3C2_Mio-like"/>
    <property type="match status" value="1"/>
</dbReference>
<dbReference type="InterPro" id="IPR001680">
    <property type="entry name" value="WD40_rpt"/>
</dbReference>
<dbReference type="WBParaSite" id="Gr19_v10_g5041.t1">
    <property type="protein sequence ID" value="Gr19_v10_g5041.t1"/>
    <property type="gene ID" value="Gr19_v10_g5041"/>
</dbReference>
<dbReference type="Proteomes" id="UP000887572">
    <property type="component" value="Unplaced"/>
</dbReference>
<dbReference type="PROSITE" id="PS50082">
    <property type="entry name" value="WD_REPEATS_2"/>
    <property type="match status" value="1"/>
</dbReference>
<evidence type="ECO:0000256" key="2">
    <source>
        <dbReference type="ARBA" id="ARBA00022737"/>
    </source>
</evidence>
<reference evidence="7" key="1">
    <citation type="submission" date="2022-11" db="UniProtKB">
        <authorList>
            <consortium name="WormBaseParasite"/>
        </authorList>
    </citation>
    <scope>IDENTIFICATION</scope>
</reference>
<keyword evidence="2" id="KW-0677">Repeat</keyword>
<dbReference type="SMART" id="SM00320">
    <property type="entry name" value="WD40"/>
    <property type="match status" value="2"/>
</dbReference>
<organism evidence="6 7">
    <name type="scientific">Globodera rostochiensis</name>
    <name type="common">Golden nematode worm</name>
    <name type="synonym">Heterodera rostochiensis</name>
    <dbReference type="NCBI Taxonomy" id="31243"/>
    <lineage>
        <taxon>Eukaryota</taxon>
        <taxon>Metazoa</taxon>
        <taxon>Ecdysozoa</taxon>
        <taxon>Nematoda</taxon>
        <taxon>Chromadorea</taxon>
        <taxon>Rhabditida</taxon>
        <taxon>Tylenchina</taxon>
        <taxon>Tylenchomorpha</taxon>
        <taxon>Tylenchoidea</taxon>
        <taxon>Heteroderidae</taxon>
        <taxon>Heteroderinae</taxon>
        <taxon>Globodera</taxon>
    </lineage>
</organism>
<keyword evidence="1 3" id="KW-0853">WD repeat</keyword>
<feature type="region of interest" description="Disordered" evidence="4">
    <location>
        <begin position="803"/>
        <end position="844"/>
    </location>
</feature>
<evidence type="ECO:0000256" key="4">
    <source>
        <dbReference type="SAM" id="MobiDB-lite"/>
    </source>
</evidence>
<feature type="domain" description="WDR59/RTC1-like RING zinc finger" evidence="5">
    <location>
        <begin position="1371"/>
        <end position="1417"/>
    </location>
</feature>
<feature type="compositionally biased region" description="Polar residues" evidence="4">
    <location>
        <begin position="1116"/>
        <end position="1140"/>
    </location>
</feature>
<dbReference type="InterPro" id="IPR049567">
    <property type="entry name" value="WDR59-like"/>
</dbReference>
<keyword evidence="6" id="KW-1185">Reference proteome</keyword>
<dbReference type="GO" id="GO:0035591">
    <property type="term" value="F:signaling adaptor activity"/>
    <property type="evidence" value="ECO:0007669"/>
    <property type="project" value="TreeGrafter"/>
</dbReference>